<keyword evidence="3" id="KW-1185">Reference proteome</keyword>
<protein>
    <submittedName>
        <fullName evidence="2">Uncharacterized protein</fullName>
    </submittedName>
</protein>
<organism evidence="2 3">
    <name type="scientific">Lutimaribacter saemankumensis</name>
    <dbReference type="NCBI Taxonomy" id="490829"/>
    <lineage>
        <taxon>Bacteria</taxon>
        <taxon>Pseudomonadati</taxon>
        <taxon>Pseudomonadota</taxon>
        <taxon>Alphaproteobacteria</taxon>
        <taxon>Rhodobacterales</taxon>
        <taxon>Roseobacteraceae</taxon>
        <taxon>Lutimaribacter</taxon>
    </lineage>
</organism>
<proteinExistence type="predicted"/>
<evidence type="ECO:0000256" key="1">
    <source>
        <dbReference type="SAM" id="SignalP"/>
    </source>
</evidence>
<keyword evidence="1" id="KW-0732">Signal</keyword>
<dbReference type="EMBL" id="FNEB01000016">
    <property type="protein sequence ID" value="SDJ35884.1"/>
    <property type="molecule type" value="Genomic_DNA"/>
</dbReference>
<evidence type="ECO:0000313" key="2">
    <source>
        <dbReference type="EMBL" id="SDJ35884.1"/>
    </source>
</evidence>
<dbReference type="RefSeq" id="WP_090030542.1">
    <property type="nucleotide sequence ID" value="NZ_FNEB01000016.1"/>
</dbReference>
<feature type="signal peptide" evidence="1">
    <location>
        <begin position="1"/>
        <end position="20"/>
    </location>
</feature>
<dbReference type="OrthoDB" id="7836681at2"/>
<accession>A0A1G8T398</accession>
<evidence type="ECO:0000313" key="3">
    <source>
        <dbReference type="Proteomes" id="UP000199340"/>
    </source>
</evidence>
<gene>
    <name evidence="2" type="ORF">SAMN05421850_1162</name>
</gene>
<dbReference type="Proteomes" id="UP000199340">
    <property type="component" value="Unassembled WGS sequence"/>
</dbReference>
<dbReference type="STRING" id="490829.SAMN05421850_1162"/>
<reference evidence="2 3" key="1">
    <citation type="submission" date="2016-10" db="EMBL/GenBank/DDBJ databases">
        <authorList>
            <person name="de Groot N.N."/>
        </authorList>
    </citation>
    <scope>NUCLEOTIDE SEQUENCE [LARGE SCALE GENOMIC DNA]</scope>
    <source>
        <strain evidence="2 3">DSM 28010</strain>
    </source>
</reference>
<name>A0A1G8T398_9RHOB</name>
<feature type="chain" id="PRO_5011609342" evidence="1">
    <location>
        <begin position="21"/>
        <end position="172"/>
    </location>
</feature>
<sequence>MLRAIALVSSIAMMPVTASADTFGTISASIDGDTRTWFVTEQSGESQSSWARIMPGSLTGSNFTLWGNPDKTQLAATKGALILGAVLMPGAGGFTAIPDVQYLENGFSAYWASVEDDPAEMNLAEVEEQGESLRVSGDFSARLYFRSGAGQTPDRSRMITVSGTFKAAIPAE</sequence>
<dbReference type="AlphaFoldDB" id="A0A1G8T398"/>